<evidence type="ECO:0000313" key="6">
    <source>
        <dbReference type="Proteomes" id="UP001597221"/>
    </source>
</evidence>
<accession>A0ABW4HL63</accession>
<feature type="domain" description="HTH tetR-type" evidence="4">
    <location>
        <begin position="1"/>
        <end position="61"/>
    </location>
</feature>
<proteinExistence type="predicted"/>
<dbReference type="RefSeq" id="WP_379595593.1">
    <property type="nucleotide sequence ID" value="NZ_JBHUDE010000005.1"/>
</dbReference>
<organism evidence="5 6">
    <name type="scientific">Oceanobacillus luteolus</name>
    <dbReference type="NCBI Taxonomy" id="1274358"/>
    <lineage>
        <taxon>Bacteria</taxon>
        <taxon>Bacillati</taxon>
        <taxon>Bacillota</taxon>
        <taxon>Bacilli</taxon>
        <taxon>Bacillales</taxon>
        <taxon>Bacillaceae</taxon>
        <taxon>Oceanobacillus</taxon>
    </lineage>
</organism>
<feature type="DNA-binding region" description="H-T-H motif" evidence="3">
    <location>
        <begin position="24"/>
        <end position="43"/>
    </location>
</feature>
<dbReference type="InterPro" id="IPR009057">
    <property type="entry name" value="Homeodomain-like_sf"/>
</dbReference>
<name>A0ABW4HL63_9BACI</name>
<dbReference type="PRINTS" id="PR00455">
    <property type="entry name" value="HTHTETR"/>
</dbReference>
<evidence type="ECO:0000259" key="4">
    <source>
        <dbReference type="PROSITE" id="PS50977"/>
    </source>
</evidence>
<dbReference type="Proteomes" id="UP001597221">
    <property type="component" value="Unassembled WGS sequence"/>
</dbReference>
<dbReference type="SUPFAM" id="SSF46689">
    <property type="entry name" value="Homeodomain-like"/>
    <property type="match status" value="1"/>
</dbReference>
<evidence type="ECO:0000313" key="5">
    <source>
        <dbReference type="EMBL" id="MFD1606219.1"/>
    </source>
</evidence>
<dbReference type="InterPro" id="IPR050624">
    <property type="entry name" value="HTH-type_Tx_Regulator"/>
</dbReference>
<keyword evidence="6" id="KW-1185">Reference proteome</keyword>
<keyword evidence="1" id="KW-0678">Repressor</keyword>
<dbReference type="PANTHER" id="PTHR43479:SF22">
    <property type="entry name" value="TRANSCRIPTIONAL REGULATOR, TETR FAMILY"/>
    <property type="match status" value="1"/>
</dbReference>
<dbReference type="Pfam" id="PF00440">
    <property type="entry name" value="TetR_N"/>
    <property type="match status" value="1"/>
</dbReference>
<dbReference type="Gene3D" id="1.10.357.10">
    <property type="entry name" value="Tetracycline Repressor, domain 2"/>
    <property type="match status" value="1"/>
</dbReference>
<reference evidence="6" key="1">
    <citation type="journal article" date="2019" name="Int. J. Syst. Evol. Microbiol.">
        <title>The Global Catalogue of Microorganisms (GCM) 10K type strain sequencing project: providing services to taxonomists for standard genome sequencing and annotation.</title>
        <authorList>
            <consortium name="The Broad Institute Genomics Platform"/>
            <consortium name="The Broad Institute Genome Sequencing Center for Infectious Disease"/>
            <person name="Wu L."/>
            <person name="Ma J."/>
        </authorList>
    </citation>
    <scope>NUCLEOTIDE SEQUENCE [LARGE SCALE GENOMIC DNA]</scope>
    <source>
        <strain evidence="6">CGMCC 1.12376</strain>
    </source>
</reference>
<dbReference type="PANTHER" id="PTHR43479">
    <property type="entry name" value="ACREF/ENVCD OPERON REPRESSOR-RELATED"/>
    <property type="match status" value="1"/>
</dbReference>
<protein>
    <submittedName>
        <fullName evidence="5">TetR/AcrR family transcriptional regulator</fullName>
    </submittedName>
</protein>
<dbReference type="Gene3D" id="1.10.10.60">
    <property type="entry name" value="Homeodomain-like"/>
    <property type="match status" value="1"/>
</dbReference>
<sequence>MEKRELIMEKALELFAERGFSATSVQEITEHSGISKGAFYLSFKSKDELISEMIHEYLETFVADVDQLVSESDPEQLLYNFYFYHLESFSDQSGFAKIFVKEQTHFFNEEFLAQILCYNEMIQNSILVMLENVYGESVATTKYDLVYAIQGLMKSYMELLLFGNLPLNNKYLAESLVEKTNVLANHMTFPAITSEIFFLLREPSKGSLTIEKVMESIDDALAYVHESIERESLLLLKEELNQPFLSEAVKKGLLKNIKNHPSCKRVSYFLHMYWGMKQEGSSHTSCHLPNHFGK</sequence>
<gene>
    <name evidence="5" type="ORF">ACFSBH_00860</name>
</gene>
<dbReference type="InterPro" id="IPR001647">
    <property type="entry name" value="HTH_TetR"/>
</dbReference>
<comment type="caution">
    <text evidence="5">The sequence shown here is derived from an EMBL/GenBank/DDBJ whole genome shotgun (WGS) entry which is preliminary data.</text>
</comment>
<evidence type="ECO:0000256" key="3">
    <source>
        <dbReference type="PROSITE-ProRule" id="PRU00335"/>
    </source>
</evidence>
<keyword evidence="2 3" id="KW-0238">DNA-binding</keyword>
<dbReference type="EMBL" id="JBHUDE010000005">
    <property type="protein sequence ID" value="MFD1606219.1"/>
    <property type="molecule type" value="Genomic_DNA"/>
</dbReference>
<evidence type="ECO:0000256" key="2">
    <source>
        <dbReference type="ARBA" id="ARBA00023125"/>
    </source>
</evidence>
<dbReference type="PROSITE" id="PS50977">
    <property type="entry name" value="HTH_TETR_2"/>
    <property type="match status" value="1"/>
</dbReference>
<evidence type="ECO:0000256" key="1">
    <source>
        <dbReference type="ARBA" id="ARBA00022491"/>
    </source>
</evidence>